<name>A0A4Y3WAA3_NITWI</name>
<dbReference type="InterPro" id="IPR036291">
    <property type="entry name" value="NAD(P)-bd_dom_sf"/>
</dbReference>
<proteinExistence type="predicted"/>
<dbReference type="Pfam" id="PF03435">
    <property type="entry name" value="Sacchrp_dh_NADP"/>
    <property type="match status" value="1"/>
</dbReference>
<evidence type="ECO:0000259" key="1">
    <source>
        <dbReference type="Pfam" id="PF03435"/>
    </source>
</evidence>
<dbReference type="PANTHER" id="PTHR12286">
    <property type="entry name" value="SACCHAROPINE DEHYDROGENASE-LIKE OXIDOREDUCTASE"/>
    <property type="match status" value="1"/>
</dbReference>
<feature type="domain" description="Saccharopine dehydrogenase NADP binding" evidence="1">
    <location>
        <begin position="22"/>
        <end position="150"/>
    </location>
</feature>
<accession>A0A4Y3WAA3</accession>
<dbReference type="EMBL" id="BJNF01000030">
    <property type="protein sequence ID" value="GEC15478.1"/>
    <property type="molecule type" value="Genomic_DNA"/>
</dbReference>
<dbReference type="GO" id="GO:0009247">
    <property type="term" value="P:glycolipid biosynthetic process"/>
    <property type="evidence" value="ECO:0007669"/>
    <property type="project" value="TreeGrafter"/>
</dbReference>
<dbReference type="Gene3D" id="3.40.50.720">
    <property type="entry name" value="NAD(P)-binding Rossmann-like Domain"/>
    <property type="match status" value="1"/>
</dbReference>
<dbReference type="InterPro" id="IPR051276">
    <property type="entry name" value="Saccharopine_DH-like_oxidrdct"/>
</dbReference>
<organism evidence="2 3">
    <name type="scientific">Nitrobacter winogradskyi</name>
    <name type="common">Nitrobacter agilis</name>
    <dbReference type="NCBI Taxonomy" id="913"/>
    <lineage>
        <taxon>Bacteria</taxon>
        <taxon>Pseudomonadati</taxon>
        <taxon>Pseudomonadota</taxon>
        <taxon>Alphaproteobacteria</taxon>
        <taxon>Hyphomicrobiales</taxon>
        <taxon>Nitrobacteraceae</taxon>
        <taxon>Nitrobacter</taxon>
    </lineage>
</organism>
<dbReference type="AlphaFoldDB" id="A0A4Y3WAA3"/>
<dbReference type="GO" id="GO:0005886">
    <property type="term" value="C:plasma membrane"/>
    <property type="evidence" value="ECO:0007669"/>
    <property type="project" value="TreeGrafter"/>
</dbReference>
<comment type="caution">
    <text evidence="2">The sequence shown here is derived from an EMBL/GenBank/DDBJ whole genome shotgun (WGS) entry which is preliminary data.</text>
</comment>
<evidence type="ECO:0000313" key="2">
    <source>
        <dbReference type="EMBL" id="GEC15478.1"/>
    </source>
</evidence>
<sequence>MKDSQQDILGKVMTSSPAEFDIVVYGASGFTGRLVAEYLAARYGDGDLKWAIAGRDLDRLASVREAIGAPRDLPLIAADAGNPASLRAMAERTASVLSTVGPYQLYGSDLVAVCAASGTDYLDLCGEPIWMRQMIDAHQAEARRSGARIVFSCGYDSLPFELGVFFLQQAAKDRFGSTLSRVKGRVRKMKGTFSGGTAASMKAIFSAAANDPGLLPKLRDPFVLTPGFEGPRQPPGNKPLFDEDLGMWVAPFVMANINTRNVHRSNFLLGFPYGQDFVYDEMVVAGPKETGEATAKAIIAANNKLGAQGGPKPGEGPSKEERESGHYDLLFLGIGSDGRQLKAIVTGDRDPGYGSTSRMITECAICLRRDTPDVAGGFWTPGAAMKDALIKRLTDHAGLTFTIEA</sequence>
<protein>
    <submittedName>
        <fullName evidence="2">Saccharopine dehydrogenase</fullName>
    </submittedName>
</protein>
<dbReference type="Proteomes" id="UP000318825">
    <property type="component" value="Unassembled WGS sequence"/>
</dbReference>
<dbReference type="SUPFAM" id="SSF51735">
    <property type="entry name" value="NAD(P)-binding Rossmann-fold domains"/>
    <property type="match status" value="1"/>
</dbReference>
<dbReference type="PANTHER" id="PTHR12286:SF5">
    <property type="entry name" value="SACCHAROPINE DEHYDROGENASE-LIKE OXIDOREDUCTASE"/>
    <property type="match status" value="1"/>
</dbReference>
<evidence type="ECO:0000313" key="3">
    <source>
        <dbReference type="Proteomes" id="UP000318825"/>
    </source>
</evidence>
<dbReference type="InterPro" id="IPR005097">
    <property type="entry name" value="Sacchrp_dh_NADP-bd"/>
</dbReference>
<reference evidence="2 3" key="1">
    <citation type="submission" date="2019-06" db="EMBL/GenBank/DDBJ databases">
        <title>Whole genome shotgun sequence of Nitrobacter winogradskyi NBRC 14297.</title>
        <authorList>
            <person name="Hosoyama A."/>
            <person name="Uohara A."/>
            <person name="Ohji S."/>
            <person name="Ichikawa N."/>
        </authorList>
    </citation>
    <scope>NUCLEOTIDE SEQUENCE [LARGE SCALE GENOMIC DNA]</scope>
    <source>
        <strain evidence="2 3">NBRC 14297</strain>
    </source>
</reference>
<gene>
    <name evidence="2" type="ORF">NWI01_13700</name>
</gene>